<dbReference type="SUPFAM" id="SSF109854">
    <property type="entry name" value="DinB/YfiT-like putative metalloenzymes"/>
    <property type="match status" value="1"/>
</dbReference>
<evidence type="ECO:0000313" key="1">
    <source>
        <dbReference type="EMBL" id="TXC82072.1"/>
    </source>
</evidence>
<comment type="caution">
    <text evidence="1">The sequence shown here is derived from an EMBL/GenBank/DDBJ whole genome shotgun (WGS) entry which is preliminary data.</text>
</comment>
<evidence type="ECO:0000313" key="2">
    <source>
        <dbReference type="Proteomes" id="UP000321168"/>
    </source>
</evidence>
<dbReference type="EMBL" id="VORB01000002">
    <property type="protein sequence ID" value="TXC82072.1"/>
    <property type="molecule type" value="Genomic_DNA"/>
</dbReference>
<dbReference type="AlphaFoldDB" id="A0A5C6V9C6"/>
<dbReference type="InterPro" id="IPR034660">
    <property type="entry name" value="DinB/YfiT-like"/>
</dbReference>
<dbReference type="InterPro" id="IPR011466">
    <property type="entry name" value="DUF1572"/>
</dbReference>
<gene>
    <name evidence="1" type="ORF">FRX97_02975</name>
</gene>
<dbReference type="Pfam" id="PF07609">
    <property type="entry name" value="DUF1572"/>
    <property type="match status" value="1"/>
</dbReference>
<keyword evidence="2" id="KW-1185">Reference proteome</keyword>
<name>A0A5C6V9C6_9FLAO</name>
<proteinExistence type="predicted"/>
<dbReference type="Gene3D" id="1.20.120.450">
    <property type="entry name" value="dinb family like domain"/>
    <property type="match status" value="1"/>
</dbReference>
<accession>A0A5C6V9C6</accession>
<dbReference type="OrthoDB" id="893570at2"/>
<sequence>MLSLLQNEIQLRICEESIPRILHCLDLLSDEEVWFKPNQNCNTVGNLILHLNGNCRQWLLFNLLEIKFQRKRQDEFESRTYSKKDLIEILEGLRSDISANCHRVTEKDLGLEFEIQGINTTGLGIVVHVIEHFSYHTGQIALLTKLIKNQDLGFYGDNTKLDCQ</sequence>
<dbReference type="RefSeq" id="WP_147013238.1">
    <property type="nucleotide sequence ID" value="NZ_VORB01000002.1"/>
</dbReference>
<organism evidence="1 2">
    <name type="scientific">Luteibaculum oceani</name>
    <dbReference type="NCBI Taxonomy" id="1294296"/>
    <lineage>
        <taxon>Bacteria</taxon>
        <taxon>Pseudomonadati</taxon>
        <taxon>Bacteroidota</taxon>
        <taxon>Flavobacteriia</taxon>
        <taxon>Flavobacteriales</taxon>
        <taxon>Luteibaculaceae</taxon>
        <taxon>Luteibaculum</taxon>
    </lineage>
</organism>
<reference evidence="1 2" key="1">
    <citation type="submission" date="2019-08" db="EMBL/GenBank/DDBJ databases">
        <title>Genome of Luteibaculum oceani JCM 18817.</title>
        <authorList>
            <person name="Bowman J.P."/>
        </authorList>
    </citation>
    <scope>NUCLEOTIDE SEQUENCE [LARGE SCALE GENOMIC DNA]</scope>
    <source>
        <strain evidence="1 2">JCM 18817</strain>
    </source>
</reference>
<dbReference type="Proteomes" id="UP000321168">
    <property type="component" value="Unassembled WGS sequence"/>
</dbReference>
<protein>
    <submittedName>
        <fullName evidence="1">DUF1572 domain-containing protein</fullName>
    </submittedName>
</protein>